<evidence type="ECO:0000313" key="3">
    <source>
        <dbReference type="EMBL" id="SBV68314.1"/>
    </source>
</evidence>
<dbReference type="RefSeq" id="WP_181635551.1">
    <property type="nucleotide sequence ID" value="NZ_LT598669.1"/>
</dbReference>
<evidence type="ECO:0000313" key="2">
    <source>
        <dbReference type="EMBL" id="SBV61824.1"/>
    </source>
</evidence>
<evidence type="ECO:0000256" key="1">
    <source>
        <dbReference type="SAM" id="Phobius"/>
    </source>
</evidence>
<sequence>MENITGEYFLDADDELVDYLEKQGEECIKEAYHSNTVNIENGYKLLNIQIVGIGSSFLLLTQKTNWDYLAVGIAAFTFLWTWCAIYLVHSGLSVNVRALISAPPDSLYTKSFKSIDSDDHQWFRGNGYTGTEKTLPIIRRYRLADLCKTSKEMLVLNKRIRTHLDRARIMTILAPVVSILASAIAFCYL</sequence>
<accession>A0A212I4U2</accession>
<keyword evidence="1" id="KW-1133">Transmembrane helix</keyword>
<organism evidence="2">
    <name type="scientific">uncultured Citrobacter sp</name>
    <dbReference type="NCBI Taxonomy" id="200446"/>
    <lineage>
        <taxon>Bacteria</taxon>
        <taxon>Pseudomonadati</taxon>
        <taxon>Pseudomonadota</taxon>
        <taxon>Gammaproteobacteria</taxon>
        <taxon>Enterobacterales</taxon>
        <taxon>Enterobacteriaceae</taxon>
        <taxon>Citrobacter</taxon>
        <taxon>environmental samples</taxon>
    </lineage>
</organism>
<protein>
    <submittedName>
        <fullName evidence="2">Putative membrane protein</fullName>
    </submittedName>
</protein>
<dbReference type="AlphaFoldDB" id="A0A212I4U2"/>
<keyword evidence="1" id="KW-0472">Membrane</keyword>
<dbReference type="EMBL" id="FLUB01000020">
    <property type="protein sequence ID" value="SBV68314.1"/>
    <property type="molecule type" value="Genomic_DNA"/>
</dbReference>
<gene>
    <name evidence="2" type="ORF">KL86CIT2_20038</name>
    <name evidence="3" type="ORF">KM92CIT3_80825</name>
</gene>
<name>A0A212I4U2_9ENTR</name>
<dbReference type="EMBL" id="FLUA01000016">
    <property type="protein sequence ID" value="SBV61824.1"/>
    <property type="molecule type" value="Genomic_DNA"/>
</dbReference>
<feature type="transmembrane region" description="Helical" evidence="1">
    <location>
        <begin position="68"/>
        <end position="88"/>
    </location>
</feature>
<keyword evidence="1" id="KW-0812">Transmembrane</keyword>
<proteinExistence type="predicted"/>
<reference evidence="2" key="1">
    <citation type="submission" date="2016-04" db="EMBL/GenBank/DDBJ databases">
        <authorList>
            <person name="Evans L.H."/>
            <person name="Alamgir A."/>
            <person name="Owens N."/>
            <person name="Weber N.D."/>
            <person name="Virtaneva K."/>
            <person name="Barbian K."/>
            <person name="Babar A."/>
            <person name="Rosenke K."/>
        </authorList>
    </citation>
    <scope>NUCLEOTIDE SEQUENCE</scope>
    <source>
        <strain evidence="2">86-2</strain>
        <strain evidence="3">92-3</strain>
    </source>
</reference>
<feature type="transmembrane region" description="Helical" evidence="1">
    <location>
        <begin position="167"/>
        <end position="186"/>
    </location>
</feature>